<sequence>MIWRPPRIEVEFWGVSSRGVFALEPYRVSPAAREPLGIPRSLLDLDVYRGPWQFRYSYGRRIGDATDWKLVPGSVTEFLTEDPRDRILVVGNIGLVVPAQAQVQYQVDGGDSDNNAYDSDEDDDEAGGDDGEEPIYSAP</sequence>
<feature type="compositionally biased region" description="Low complexity" evidence="1">
    <location>
        <begin position="105"/>
        <end position="117"/>
    </location>
</feature>
<name>A0A0C4DP42_MAGP6</name>
<evidence type="ECO:0000313" key="3">
    <source>
        <dbReference type="EnsemblFungi" id="MAPG_01595T0"/>
    </source>
</evidence>
<reference evidence="4" key="1">
    <citation type="submission" date="2010-05" db="EMBL/GenBank/DDBJ databases">
        <title>The genome sequence of Magnaporthe poae strain ATCC 64411.</title>
        <authorList>
            <person name="Ma L.-J."/>
            <person name="Dead R."/>
            <person name="Young S."/>
            <person name="Zeng Q."/>
            <person name="Koehrsen M."/>
            <person name="Alvarado L."/>
            <person name="Berlin A."/>
            <person name="Chapman S.B."/>
            <person name="Chen Z."/>
            <person name="Freedman E."/>
            <person name="Gellesch M."/>
            <person name="Goldberg J."/>
            <person name="Griggs A."/>
            <person name="Gujja S."/>
            <person name="Heilman E.R."/>
            <person name="Heiman D."/>
            <person name="Hepburn T."/>
            <person name="Howarth C."/>
            <person name="Jen D."/>
            <person name="Larson L."/>
            <person name="Mehta T."/>
            <person name="Neiman D."/>
            <person name="Pearson M."/>
            <person name="Roberts A."/>
            <person name="Saif S."/>
            <person name="Shea T."/>
            <person name="Shenoy N."/>
            <person name="Sisk P."/>
            <person name="Stolte C."/>
            <person name="Sykes S."/>
            <person name="Walk T."/>
            <person name="White J."/>
            <person name="Yandava C."/>
            <person name="Haas B."/>
            <person name="Nusbaum C."/>
            <person name="Birren B."/>
        </authorList>
    </citation>
    <scope>NUCLEOTIDE SEQUENCE [LARGE SCALE GENOMIC DNA]</scope>
    <source>
        <strain evidence="4">ATCC 64411 / 73-15</strain>
    </source>
</reference>
<reference evidence="3" key="4">
    <citation type="journal article" date="2015" name="G3 (Bethesda)">
        <title>Genome sequences of three phytopathogenic species of the Magnaporthaceae family of fungi.</title>
        <authorList>
            <person name="Okagaki L.H."/>
            <person name="Nunes C.C."/>
            <person name="Sailsbery J."/>
            <person name="Clay B."/>
            <person name="Brown D."/>
            <person name="John T."/>
            <person name="Oh Y."/>
            <person name="Young N."/>
            <person name="Fitzgerald M."/>
            <person name="Haas B.J."/>
            <person name="Zeng Q."/>
            <person name="Young S."/>
            <person name="Adiconis X."/>
            <person name="Fan L."/>
            <person name="Levin J.Z."/>
            <person name="Mitchell T.K."/>
            <person name="Okubara P.A."/>
            <person name="Farman M.L."/>
            <person name="Kohn L.M."/>
            <person name="Birren B."/>
            <person name="Ma L.-J."/>
            <person name="Dean R.A."/>
        </authorList>
    </citation>
    <scope>NUCLEOTIDE SEQUENCE</scope>
    <source>
        <strain evidence="3">ATCC 64411 / 73-15</strain>
    </source>
</reference>
<feature type="region of interest" description="Disordered" evidence="1">
    <location>
        <begin position="105"/>
        <end position="139"/>
    </location>
</feature>
<evidence type="ECO:0000313" key="4">
    <source>
        <dbReference type="Proteomes" id="UP000011715"/>
    </source>
</evidence>
<gene>
    <name evidence="2" type="ORF">MAPG_01595</name>
</gene>
<dbReference type="EnsemblFungi" id="MAPG_01595T0">
    <property type="protein sequence ID" value="MAPG_01595T0"/>
    <property type="gene ID" value="MAPG_01595"/>
</dbReference>
<evidence type="ECO:0000256" key="1">
    <source>
        <dbReference type="SAM" id="MobiDB-lite"/>
    </source>
</evidence>
<reference evidence="3" key="5">
    <citation type="submission" date="2015-06" db="UniProtKB">
        <authorList>
            <consortium name="EnsemblFungi"/>
        </authorList>
    </citation>
    <scope>IDENTIFICATION</scope>
    <source>
        <strain evidence="3">ATCC 64411</strain>
    </source>
</reference>
<evidence type="ECO:0000313" key="2">
    <source>
        <dbReference type="EMBL" id="KLU82523.1"/>
    </source>
</evidence>
<dbReference type="OrthoDB" id="3510794at2759"/>
<dbReference type="AlphaFoldDB" id="A0A0C4DP42"/>
<organism evidence="3 4">
    <name type="scientific">Magnaporthiopsis poae (strain ATCC 64411 / 73-15)</name>
    <name type="common">Kentucky bluegrass fungus</name>
    <name type="synonym">Magnaporthe poae</name>
    <dbReference type="NCBI Taxonomy" id="644358"/>
    <lineage>
        <taxon>Eukaryota</taxon>
        <taxon>Fungi</taxon>
        <taxon>Dikarya</taxon>
        <taxon>Ascomycota</taxon>
        <taxon>Pezizomycotina</taxon>
        <taxon>Sordariomycetes</taxon>
        <taxon>Sordariomycetidae</taxon>
        <taxon>Magnaporthales</taxon>
        <taxon>Magnaporthaceae</taxon>
        <taxon>Magnaporthiopsis</taxon>
    </lineage>
</organism>
<dbReference type="Proteomes" id="UP000011715">
    <property type="component" value="Unassembled WGS sequence"/>
</dbReference>
<keyword evidence="4" id="KW-1185">Reference proteome</keyword>
<reference evidence="2" key="2">
    <citation type="submission" date="2010-05" db="EMBL/GenBank/DDBJ databases">
        <title>The Genome Sequence of Magnaporthe poae strain ATCC 64411.</title>
        <authorList>
            <consortium name="The Broad Institute Genome Sequencing Platform"/>
            <consortium name="Broad Institute Genome Sequencing Center for Infectious Disease"/>
            <person name="Ma L.-J."/>
            <person name="Dead R."/>
            <person name="Young S."/>
            <person name="Zeng Q."/>
            <person name="Koehrsen M."/>
            <person name="Alvarado L."/>
            <person name="Berlin A."/>
            <person name="Chapman S.B."/>
            <person name="Chen Z."/>
            <person name="Freedman E."/>
            <person name="Gellesch M."/>
            <person name="Goldberg J."/>
            <person name="Griggs A."/>
            <person name="Gujja S."/>
            <person name="Heilman E.R."/>
            <person name="Heiman D."/>
            <person name="Hepburn T."/>
            <person name="Howarth C."/>
            <person name="Jen D."/>
            <person name="Larson L."/>
            <person name="Mehta T."/>
            <person name="Neiman D."/>
            <person name="Pearson M."/>
            <person name="Roberts A."/>
            <person name="Saif S."/>
            <person name="Shea T."/>
            <person name="Shenoy N."/>
            <person name="Sisk P."/>
            <person name="Stolte C."/>
            <person name="Sykes S."/>
            <person name="Walk T."/>
            <person name="White J."/>
            <person name="Yandava C."/>
            <person name="Haas B."/>
            <person name="Nusbaum C."/>
            <person name="Birren B."/>
        </authorList>
    </citation>
    <scope>NUCLEOTIDE SEQUENCE</scope>
    <source>
        <strain evidence="2">ATCC 64411</strain>
    </source>
</reference>
<reference evidence="2" key="3">
    <citation type="submission" date="2011-03" db="EMBL/GenBank/DDBJ databases">
        <title>Annotation of Magnaporthe poae ATCC 64411.</title>
        <authorList>
            <person name="Ma L.-J."/>
            <person name="Dead R."/>
            <person name="Young S.K."/>
            <person name="Zeng Q."/>
            <person name="Gargeya S."/>
            <person name="Fitzgerald M."/>
            <person name="Haas B."/>
            <person name="Abouelleil A."/>
            <person name="Alvarado L."/>
            <person name="Arachchi H.M."/>
            <person name="Berlin A."/>
            <person name="Brown A."/>
            <person name="Chapman S.B."/>
            <person name="Chen Z."/>
            <person name="Dunbar C."/>
            <person name="Freedman E."/>
            <person name="Gearin G."/>
            <person name="Gellesch M."/>
            <person name="Goldberg J."/>
            <person name="Griggs A."/>
            <person name="Gujja S."/>
            <person name="Heiman D."/>
            <person name="Howarth C."/>
            <person name="Larson L."/>
            <person name="Lui A."/>
            <person name="MacDonald P.J.P."/>
            <person name="Mehta T."/>
            <person name="Montmayeur A."/>
            <person name="Murphy C."/>
            <person name="Neiman D."/>
            <person name="Pearson M."/>
            <person name="Priest M."/>
            <person name="Roberts A."/>
            <person name="Saif S."/>
            <person name="Shea T."/>
            <person name="Shenoy N."/>
            <person name="Sisk P."/>
            <person name="Stolte C."/>
            <person name="Sykes S."/>
            <person name="Yandava C."/>
            <person name="Wortman J."/>
            <person name="Nusbaum C."/>
            <person name="Birren B."/>
        </authorList>
    </citation>
    <scope>NUCLEOTIDE SEQUENCE</scope>
    <source>
        <strain evidence="2">ATCC 64411</strain>
    </source>
</reference>
<accession>A0A0C4DP42</accession>
<dbReference type="EMBL" id="ADBL01000386">
    <property type="status" value="NOT_ANNOTATED_CDS"/>
    <property type="molecule type" value="Genomic_DNA"/>
</dbReference>
<dbReference type="EMBL" id="GL876966">
    <property type="protein sequence ID" value="KLU82523.1"/>
    <property type="molecule type" value="Genomic_DNA"/>
</dbReference>
<proteinExistence type="predicted"/>
<feature type="compositionally biased region" description="Acidic residues" evidence="1">
    <location>
        <begin position="118"/>
        <end position="133"/>
    </location>
</feature>
<protein>
    <submittedName>
        <fullName evidence="2 3">Uncharacterized protein</fullName>
    </submittedName>
</protein>
<dbReference type="VEuPathDB" id="FungiDB:MAPG_01595"/>